<feature type="transmembrane region" description="Helical" evidence="1">
    <location>
        <begin position="41"/>
        <end position="68"/>
    </location>
</feature>
<protein>
    <submittedName>
        <fullName evidence="2">Uncharacterized protein</fullName>
    </submittedName>
</protein>
<evidence type="ECO:0000256" key="1">
    <source>
        <dbReference type="SAM" id="Phobius"/>
    </source>
</evidence>
<evidence type="ECO:0000313" key="2">
    <source>
        <dbReference type="EMBL" id="KIL60436.1"/>
    </source>
</evidence>
<keyword evidence="1" id="KW-0812">Transmembrane</keyword>
<accession>A0A0C2WUI7</accession>
<organism evidence="2 3">
    <name type="scientific">Amanita muscaria (strain Koide BX008)</name>
    <dbReference type="NCBI Taxonomy" id="946122"/>
    <lineage>
        <taxon>Eukaryota</taxon>
        <taxon>Fungi</taxon>
        <taxon>Dikarya</taxon>
        <taxon>Basidiomycota</taxon>
        <taxon>Agaricomycotina</taxon>
        <taxon>Agaricomycetes</taxon>
        <taxon>Agaricomycetidae</taxon>
        <taxon>Agaricales</taxon>
        <taxon>Pluteineae</taxon>
        <taxon>Amanitaceae</taxon>
        <taxon>Amanita</taxon>
    </lineage>
</organism>
<gene>
    <name evidence="2" type="ORF">M378DRAFT_921235</name>
</gene>
<keyword evidence="3" id="KW-1185">Reference proteome</keyword>
<keyword evidence="1" id="KW-0472">Membrane</keyword>
<dbReference type="EMBL" id="KN818299">
    <property type="protein sequence ID" value="KIL60436.1"/>
    <property type="molecule type" value="Genomic_DNA"/>
</dbReference>
<keyword evidence="1" id="KW-1133">Transmembrane helix</keyword>
<dbReference type="HOGENOM" id="CLU_1618568_0_0_1"/>
<dbReference type="AlphaFoldDB" id="A0A0C2WUI7"/>
<sequence length="164" mass="17985">MIISIDDLYQRTAERGLPLSACSPGRSFREMSIFSHLPSRVSVIAVIVLIIIVIIVFPISLSLVTYVLQDQGLIKRYREHQETEALVRKEWDTAPTRRVAQEESSLLPNTCPSYLSRMISGSLANPITLRSWPGGGRGQCPPFPSIPAANCTSSSTASSTYSST</sequence>
<evidence type="ECO:0000313" key="3">
    <source>
        <dbReference type="Proteomes" id="UP000054549"/>
    </source>
</evidence>
<dbReference type="Proteomes" id="UP000054549">
    <property type="component" value="Unassembled WGS sequence"/>
</dbReference>
<name>A0A0C2WUI7_AMAMK</name>
<proteinExistence type="predicted"/>
<dbReference type="InParanoid" id="A0A0C2WUI7"/>
<reference evidence="2 3" key="1">
    <citation type="submission" date="2014-04" db="EMBL/GenBank/DDBJ databases">
        <title>Evolutionary Origins and Diversification of the Mycorrhizal Mutualists.</title>
        <authorList>
            <consortium name="DOE Joint Genome Institute"/>
            <consortium name="Mycorrhizal Genomics Consortium"/>
            <person name="Kohler A."/>
            <person name="Kuo A."/>
            <person name="Nagy L.G."/>
            <person name="Floudas D."/>
            <person name="Copeland A."/>
            <person name="Barry K.W."/>
            <person name="Cichocki N."/>
            <person name="Veneault-Fourrey C."/>
            <person name="LaButti K."/>
            <person name="Lindquist E.A."/>
            <person name="Lipzen A."/>
            <person name="Lundell T."/>
            <person name="Morin E."/>
            <person name="Murat C."/>
            <person name="Riley R."/>
            <person name="Ohm R."/>
            <person name="Sun H."/>
            <person name="Tunlid A."/>
            <person name="Henrissat B."/>
            <person name="Grigoriev I.V."/>
            <person name="Hibbett D.S."/>
            <person name="Martin F."/>
        </authorList>
    </citation>
    <scope>NUCLEOTIDE SEQUENCE [LARGE SCALE GENOMIC DNA]</scope>
    <source>
        <strain evidence="2 3">Koide BX008</strain>
    </source>
</reference>